<dbReference type="Pfam" id="PF02771">
    <property type="entry name" value="Acyl-CoA_dh_N"/>
    <property type="match status" value="1"/>
</dbReference>
<dbReference type="GO" id="GO:0005886">
    <property type="term" value="C:plasma membrane"/>
    <property type="evidence" value="ECO:0007669"/>
    <property type="project" value="TreeGrafter"/>
</dbReference>
<evidence type="ECO:0000256" key="6">
    <source>
        <dbReference type="RuleBase" id="RU362125"/>
    </source>
</evidence>
<dbReference type="AlphaFoldDB" id="A0A853B782"/>
<proteinExistence type="inferred from homology"/>
<dbReference type="RefSeq" id="WP_179774806.1">
    <property type="nucleotide sequence ID" value="NZ_JACCFK010000001.1"/>
</dbReference>
<accession>A0A853B782</accession>
<evidence type="ECO:0000259" key="7">
    <source>
        <dbReference type="Pfam" id="PF00441"/>
    </source>
</evidence>
<dbReference type="Gene3D" id="1.20.140.10">
    <property type="entry name" value="Butyryl-CoA Dehydrogenase, subunit A, domain 3"/>
    <property type="match status" value="1"/>
</dbReference>
<protein>
    <submittedName>
        <fullName evidence="10">Alkylation response protein AidB-like acyl-CoA dehydrogenase</fullName>
    </submittedName>
</protein>
<organism evidence="10 11">
    <name type="scientific">Amycolatopsis endophytica</name>
    <dbReference type="NCBI Taxonomy" id="860233"/>
    <lineage>
        <taxon>Bacteria</taxon>
        <taxon>Bacillati</taxon>
        <taxon>Actinomycetota</taxon>
        <taxon>Actinomycetes</taxon>
        <taxon>Pseudonocardiales</taxon>
        <taxon>Pseudonocardiaceae</taxon>
        <taxon>Amycolatopsis</taxon>
    </lineage>
</organism>
<feature type="domain" description="Acyl-CoA dehydrogenase/oxidase N-terminal" evidence="9">
    <location>
        <begin position="8"/>
        <end position="118"/>
    </location>
</feature>
<keyword evidence="4 6" id="KW-0274">FAD</keyword>
<name>A0A853B782_9PSEU</name>
<dbReference type="FunFam" id="2.40.110.10:FF:000011">
    <property type="entry name" value="Acyl-CoA dehydrogenase FadE34"/>
    <property type="match status" value="1"/>
</dbReference>
<evidence type="ECO:0000259" key="9">
    <source>
        <dbReference type="Pfam" id="PF02771"/>
    </source>
</evidence>
<dbReference type="SUPFAM" id="SSF56645">
    <property type="entry name" value="Acyl-CoA dehydrogenase NM domain-like"/>
    <property type="match status" value="1"/>
</dbReference>
<evidence type="ECO:0000256" key="1">
    <source>
        <dbReference type="ARBA" id="ARBA00001974"/>
    </source>
</evidence>
<dbReference type="InterPro" id="IPR052161">
    <property type="entry name" value="Mycobact_Acyl-CoA_DH"/>
</dbReference>
<comment type="cofactor">
    <cofactor evidence="1 6">
        <name>FAD</name>
        <dbReference type="ChEBI" id="CHEBI:57692"/>
    </cofactor>
</comment>
<feature type="domain" description="Acyl-CoA oxidase/dehydrogenase middle" evidence="8">
    <location>
        <begin position="122"/>
        <end position="216"/>
    </location>
</feature>
<reference evidence="10 11" key="1">
    <citation type="submission" date="2020-07" db="EMBL/GenBank/DDBJ databases">
        <title>Sequencing the genomes of 1000 actinobacteria strains.</title>
        <authorList>
            <person name="Klenk H.-P."/>
        </authorList>
    </citation>
    <scope>NUCLEOTIDE SEQUENCE [LARGE SCALE GENOMIC DNA]</scope>
    <source>
        <strain evidence="10 11">DSM 104006</strain>
    </source>
</reference>
<evidence type="ECO:0000256" key="4">
    <source>
        <dbReference type="ARBA" id="ARBA00022827"/>
    </source>
</evidence>
<dbReference type="InterPro" id="IPR009075">
    <property type="entry name" value="AcylCo_DH/oxidase_C"/>
</dbReference>
<dbReference type="InterPro" id="IPR037069">
    <property type="entry name" value="AcylCoA_DH/ox_N_sf"/>
</dbReference>
<evidence type="ECO:0000313" key="11">
    <source>
        <dbReference type="Proteomes" id="UP000549616"/>
    </source>
</evidence>
<dbReference type="InterPro" id="IPR036250">
    <property type="entry name" value="AcylCo_DH-like_C"/>
</dbReference>
<evidence type="ECO:0000313" key="10">
    <source>
        <dbReference type="EMBL" id="NYI90840.1"/>
    </source>
</evidence>
<comment type="similarity">
    <text evidence="2 6">Belongs to the acyl-CoA dehydrogenase family.</text>
</comment>
<dbReference type="EMBL" id="JACCFK010000001">
    <property type="protein sequence ID" value="NYI90840.1"/>
    <property type="molecule type" value="Genomic_DNA"/>
</dbReference>
<dbReference type="InterPro" id="IPR046373">
    <property type="entry name" value="Acyl-CoA_Oxase/DH_mid-dom_sf"/>
</dbReference>
<evidence type="ECO:0000256" key="5">
    <source>
        <dbReference type="ARBA" id="ARBA00023002"/>
    </source>
</evidence>
<dbReference type="Pfam" id="PF00441">
    <property type="entry name" value="Acyl-CoA_dh_1"/>
    <property type="match status" value="1"/>
</dbReference>
<evidence type="ECO:0000256" key="2">
    <source>
        <dbReference type="ARBA" id="ARBA00009347"/>
    </source>
</evidence>
<comment type="caution">
    <text evidence="10">The sequence shown here is derived from an EMBL/GenBank/DDBJ whole genome shotgun (WGS) entry which is preliminary data.</text>
</comment>
<dbReference type="SUPFAM" id="SSF47203">
    <property type="entry name" value="Acyl-CoA dehydrogenase C-terminal domain-like"/>
    <property type="match status" value="1"/>
</dbReference>
<dbReference type="Gene3D" id="2.40.110.10">
    <property type="entry name" value="Butyryl-CoA Dehydrogenase, subunit A, domain 2"/>
    <property type="match status" value="1"/>
</dbReference>
<dbReference type="InterPro" id="IPR006091">
    <property type="entry name" value="Acyl-CoA_Oxase/DH_mid-dom"/>
</dbReference>
<keyword evidence="3 6" id="KW-0285">Flavoprotein</keyword>
<evidence type="ECO:0000259" key="8">
    <source>
        <dbReference type="Pfam" id="PF02770"/>
    </source>
</evidence>
<gene>
    <name evidence="10" type="ORF">HNR02_004163</name>
</gene>
<sequence>MDLDIDAESAAFRDEVREWLASQVRALPSMDTAEGFAAHREWEAQLAEARLSVVSWPREYGGRDASLLQWVLFEEEYYAAGAPGRVSQNGIFMLGPTLFAHGTREQRDRILPPMARGDQVWAQAWSEPEAGSDIAALRSSAVRTDGGWLLSGQKTWSSRAAFADRAFGLFRTDPAEHRHRGLTYFMVDLRAEGVSVRPIPQLDGEPGFAEIFLDNVFVPDEDVIGEPGQGWRVAMTTANNERGLSLRSPGRFLAAADRLVKLWRDKDEPAAVRDRVADAWIGARAYQLYTFGTVSRLAEGGDLGPESSVNKLFWSHLDVDLHETALDLLGPDGETDRGWVDGYLFSLAGSIYGGTDQIQRNTIAERLLRLPREARR</sequence>
<dbReference type="GO" id="GO:0016627">
    <property type="term" value="F:oxidoreductase activity, acting on the CH-CH group of donors"/>
    <property type="evidence" value="ECO:0007669"/>
    <property type="project" value="InterPro"/>
</dbReference>
<dbReference type="GO" id="GO:0050660">
    <property type="term" value="F:flavin adenine dinucleotide binding"/>
    <property type="evidence" value="ECO:0007669"/>
    <property type="project" value="InterPro"/>
</dbReference>
<dbReference type="Proteomes" id="UP000549616">
    <property type="component" value="Unassembled WGS sequence"/>
</dbReference>
<dbReference type="InterPro" id="IPR009100">
    <property type="entry name" value="AcylCoA_DH/oxidase_NM_dom_sf"/>
</dbReference>
<evidence type="ECO:0000256" key="3">
    <source>
        <dbReference type="ARBA" id="ARBA00022630"/>
    </source>
</evidence>
<keyword evidence="11" id="KW-1185">Reference proteome</keyword>
<dbReference type="Gene3D" id="1.10.540.10">
    <property type="entry name" value="Acyl-CoA dehydrogenase/oxidase, N-terminal domain"/>
    <property type="match status" value="1"/>
</dbReference>
<dbReference type="Pfam" id="PF02770">
    <property type="entry name" value="Acyl-CoA_dh_M"/>
    <property type="match status" value="1"/>
</dbReference>
<dbReference type="PANTHER" id="PTHR43292">
    <property type="entry name" value="ACYL-COA DEHYDROGENASE"/>
    <property type="match status" value="1"/>
</dbReference>
<dbReference type="InterPro" id="IPR013786">
    <property type="entry name" value="AcylCoA_DH/ox_N"/>
</dbReference>
<keyword evidence="5 6" id="KW-0560">Oxidoreductase</keyword>
<dbReference type="PANTHER" id="PTHR43292:SF3">
    <property type="entry name" value="ACYL-COA DEHYDROGENASE FADE29"/>
    <property type="match status" value="1"/>
</dbReference>
<feature type="domain" description="Acyl-CoA dehydrogenase/oxidase C-terminal" evidence="7">
    <location>
        <begin position="228"/>
        <end position="368"/>
    </location>
</feature>